<evidence type="ECO:0000313" key="3">
    <source>
        <dbReference type="Proteomes" id="UP000663860"/>
    </source>
</evidence>
<dbReference type="AlphaFoldDB" id="A0A814H7S5"/>
<reference evidence="1" key="1">
    <citation type="submission" date="2021-02" db="EMBL/GenBank/DDBJ databases">
        <authorList>
            <person name="Nowell W R."/>
        </authorList>
    </citation>
    <scope>NUCLEOTIDE SEQUENCE</scope>
</reference>
<sequence>MLSAQEQIEQKSSITLQAVGGNTLMVRNPTVWEQTVADPMLWRIIQQVEYKPVTGLLNEQQRQAISG</sequence>
<protein>
    <submittedName>
        <fullName evidence="1">Uncharacterized protein</fullName>
    </submittedName>
</protein>
<dbReference type="EMBL" id="CAJNOE010000170">
    <property type="protein sequence ID" value="CAF1007049.1"/>
    <property type="molecule type" value="Genomic_DNA"/>
</dbReference>
<proteinExistence type="predicted"/>
<name>A0A814H7S5_9BILA</name>
<organism evidence="1 3">
    <name type="scientific">Adineta steineri</name>
    <dbReference type="NCBI Taxonomy" id="433720"/>
    <lineage>
        <taxon>Eukaryota</taxon>
        <taxon>Metazoa</taxon>
        <taxon>Spiralia</taxon>
        <taxon>Gnathifera</taxon>
        <taxon>Rotifera</taxon>
        <taxon>Eurotatoria</taxon>
        <taxon>Bdelloidea</taxon>
        <taxon>Adinetida</taxon>
        <taxon>Adinetidae</taxon>
        <taxon>Adineta</taxon>
    </lineage>
</organism>
<evidence type="ECO:0000313" key="1">
    <source>
        <dbReference type="EMBL" id="CAF1007049.1"/>
    </source>
</evidence>
<gene>
    <name evidence="1" type="ORF">IZO911_LOCUS17965</name>
    <name evidence="2" type="ORF">KXQ929_LOCUS1490</name>
</gene>
<evidence type="ECO:0000313" key="2">
    <source>
        <dbReference type="EMBL" id="CAF3527417.1"/>
    </source>
</evidence>
<dbReference type="EMBL" id="CAJOBB010000041">
    <property type="protein sequence ID" value="CAF3527417.1"/>
    <property type="molecule type" value="Genomic_DNA"/>
</dbReference>
<dbReference type="Proteomes" id="UP000663860">
    <property type="component" value="Unassembled WGS sequence"/>
</dbReference>
<accession>A0A814H7S5</accession>
<comment type="caution">
    <text evidence="1">The sequence shown here is derived from an EMBL/GenBank/DDBJ whole genome shotgun (WGS) entry which is preliminary data.</text>
</comment>
<dbReference type="Proteomes" id="UP000663868">
    <property type="component" value="Unassembled WGS sequence"/>
</dbReference>